<protein>
    <submittedName>
        <fullName evidence="1">Uncharacterized protein</fullName>
    </submittedName>
</protein>
<reference evidence="1" key="1">
    <citation type="submission" date="2024-05" db="EMBL/GenBank/DDBJ databases">
        <title>Alkalihalobacillus sp. strain MEB203 novel alkaliphilic bacterium from Lonar Lake, India.</title>
        <authorList>
            <person name="Joshi A."/>
            <person name="Thite S."/>
            <person name="Mengade P."/>
        </authorList>
    </citation>
    <scope>NUCLEOTIDE SEQUENCE</scope>
    <source>
        <strain evidence="1">MEB 203</strain>
    </source>
</reference>
<sequence>MKKMVNLLGFVVVIFVVTSVLHLLPGAPSNEPGAGDIWWMNVPEINEMYEKMNEKTQE</sequence>
<keyword evidence="2" id="KW-1185">Reference proteome</keyword>
<comment type="caution">
    <text evidence="1">The sequence shown here is derived from an EMBL/GenBank/DDBJ whole genome shotgun (WGS) entry which is preliminary data.</text>
</comment>
<gene>
    <name evidence="1" type="ORF">N7Z68_17095</name>
</gene>
<accession>A0ABT5VIJ6</accession>
<evidence type="ECO:0000313" key="1">
    <source>
        <dbReference type="EMBL" id="MDE5415080.1"/>
    </source>
</evidence>
<proteinExistence type="predicted"/>
<dbReference type="EMBL" id="JAOTPO010000013">
    <property type="protein sequence ID" value="MDE5415080.1"/>
    <property type="molecule type" value="Genomic_DNA"/>
</dbReference>
<organism evidence="1 2">
    <name type="scientific">Alkalihalobacterium chitinilyticum</name>
    <dbReference type="NCBI Taxonomy" id="2980103"/>
    <lineage>
        <taxon>Bacteria</taxon>
        <taxon>Bacillati</taxon>
        <taxon>Bacillota</taxon>
        <taxon>Bacilli</taxon>
        <taxon>Bacillales</taxon>
        <taxon>Bacillaceae</taxon>
        <taxon>Alkalihalobacterium</taxon>
    </lineage>
</organism>
<dbReference type="Proteomes" id="UP001148125">
    <property type="component" value="Unassembled WGS sequence"/>
</dbReference>
<evidence type="ECO:0000313" key="2">
    <source>
        <dbReference type="Proteomes" id="UP001148125"/>
    </source>
</evidence>
<name>A0ABT5VIJ6_9BACI</name>
<dbReference type="RefSeq" id="WP_275119689.1">
    <property type="nucleotide sequence ID" value="NZ_JAOTPO010000013.1"/>
</dbReference>